<dbReference type="Pfam" id="PF17989">
    <property type="entry name" value="ALP_N"/>
    <property type="match status" value="1"/>
</dbReference>
<dbReference type="RefSeq" id="WP_273847959.1">
    <property type="nucleotide sequence ID" value="NZ_JAQQWT010000042.1"/>
</dbReference>
<evidence type="ECO:0008006" key="5">
    <source>
        <dbReference type="Google" id="ProtNLM"/>
    </source>
</evidence>
<evidence type="ECO:0000313" key="4">
    <source>
        <dbReference type="Proteomes" id="UP001589833"/>
    </source>
</evidence>
<gene>
    <name evidence="3" type="ORF">ACFFH4_17495</name>
</gene>
<sequence>MKMTRFASVDIGNDGLKGYFGSLQEKIHIPNVIAKENEEREIIELEKNTLNGLHVTVESPSLSKNGTYVVGNLATRYVDNERMGTHSVKAESDQSLLVLLTALAVDATKKFSERNSVIKANYLLSTGLPLDEVKAKKRKVLKERLVNSTHKITFLQTPKLQGKTVIIEFADVLVNGEGVSAFLDLTTDDKLHSKNEELHNQCVMINDIGGISTDTAVILTGGEIDNTASKGIDEGTLTYLEEISESIYKELHIKLKSLKHVVDIIKSGKTVSVKGKRIPVHHIIDPILRRAAKTQMKHIESVWEKAPEVEKSIQIGGGAMILREYMEELNKEKQYPILFIDTTDDDEEAIWMIARAYWKALQLYVKHKNLQVVSV</sequence>
<organism evidence="3 4">
    <name type="scientific">Halalkalibacter alkalisediminis</name>
    <dbReference type="NCBI Taxonomy" id="935616"/>
    <lineage>
        <taxon>Bacteria</taxon>
        <taxon>Bacillati</taxon>
        <taxon>Bacillota</taxon>
        <taxon>Bacilli</taxon>
        <taxon>Bacillales</taxon>
        <taxon>Bacillaceae</taxon>
        <taxon>Halalkalibacter</taxon>
    </lineage>
</organism>
<accession>A0ABV6NJ40</accession>
<dbReference type="SUPFAM" id="SSF53067">
    <property type="entry name" value="Actin-like ATPase domain"/>
    <property type="match status" value="2"/>
</dbReference>
<dbReference type="InterPro" id="IPR054368">
    <property type="entry name" value="Alp7A-like_C"/>
</dbReference>
<dbReference type="CDD" id="cd24023">
    <property type="entry name" value="ASKHA_NBD_ParM_Alp7A-like"/>
    <property type="match status" value="1"/>
</dbReference>
<dbReference type="Proteomes" id="UP001589833">
    <property type="component" value="Unassembled WGS sequence"/>
</dbReference>
<evidence type="ECO:0000259" key="2">
    <source>
        <dbReference type="Pfam" id="PF22128"/>
    </source>
</evidence>
<dbReference type="Pfam" id="PF22128">
    <property type="entry name" value="Alp7A_like_C"/>
    <property type="match status" value="1"/>
</dbReference>
<proteinExistence type="predicted"/>
<evidence type="ECO:0000259" key="1">
    <source>
        <dbReference type="Pfam" id="PF17989"/>
    </source>
</evidence>
<dbReference type="InterPro" id="IPR040607">
    <property type="entry name" value="ALP_N"/>
</dbReference>
<evidence type="ECO:0000313" key="3">
    <source>
        <dbReference type="EMBL" id="MFC0560773.1"/>
    </source>
</evidence>
<feature type="domain" description="Alp7A-like C-terminal" evidence="2">
    <location>
        <begin position="203"/>
        <end position="333"/>
    </location>
</feature>
<name>A0ABV6NJ40_9BACI</name>
<comment type="caution">
    <text evidence="3">The sequence shown here is derived from an EMBL/GenBank/DDBJ whole genome shotgun (WGS) entry which is preliminary data.</text>
</comment>
<dbReference type="EMBL" id="JBHLTR010000040">
    <property type="protein sequence ID" value="MFC0560773.1"/>
    <property type="molecule type" value="Genomic_DNA"/>
</dbReference>
<keyword evidence="4" id="KW-1185">Reference proteome</keyword>
<protein>
    <recommendedName>
        <fullName evidence="5">Actin-like protein N-terminal domain-containing protein</fullName>
    </recommendedName>
</protein>
<dbReference type="Gene3D" id="3.30.420.40">
    <property type="match status" value="2"/>
</dbReference>
<reference evidence="3 4" key="1">
    <citation type="submission" date="2024-09" db="EMBL/GenBank/DDBJ databases">
        <authorList>
            <person name="Sun Q."/>
            <person name="Mori K."/>
        </authorList>
    </citation>
    <scope>NUCLEOTIDE SEQUENCE [LARGE SCALE GENOMIC DNA]</scope>
    <source>
        <strain evidence="3 4">NCAIM B.02301</strain>
    </source>
</reference>
<feature type="domain" description="Actin-like protein N-terminal" evidence="1">
    <location>
        <begin position="9"/>
        <end position="177"/>
    </location>
</feature>
<dbReference type="InterPro" id="IPR043129">
    <property type="entry name" value="ATPase_NBD"/>
</dbReference>